<keyword evidence="2" id="KW-1185">Reference proteome</keyword>
<sequence length="116" mass="12915">FIAPSAGEYFVTITTAEGCTGEDSIIVSDTSCEIQRGISPNGDGMNDVFDLAALNVKKLSIFNRYGQEVYSKNDYKKEWGGQDNNGNELPTGTYFYVIEFSISDSKTGWIYINRQQ</sequence>
<dbReference type="EMBL" id="JBHUMD010000013">
    <property type="protein sequence ID" value="MFD2602141.1"/>
    <property type="molecule type" value="Genomic_DNA"/>
</dbReference>
<dbReference type="RefSeq" id="WP_379820632.1">
    <property type="nucleotide sequence ID" value="NZ_JBHUMD010000013.1"/>
</dbReference>
<name>A0ABW5NTV3_9FLAO</name>
<dbReference type="Proteomes" id="UP001597480">
    <property type="component" value="Unassembled WGS sequence"/>
</dbReference>
<proteinExistence type="predicted"/>
<feature type="non-terminal residue" evidence="1">
    <location>
        <position position="1"/>
    </location>
</feature>
<evidence type="ECO:0000313" key="1">
    <source>
        <dbReference type="EMBL" id="MFD2602141.1"/>
    </source>
</evidence>
<dbReference type="NCBIfam" id="TIGR04131">
    <property type="entry name" value="Bac_Flav_CTERM"/>
    <property type="match status" value="1"/>
</dbReference>
<gene>
    <name evidence="1" type="ORF">ACFSR3_08735</name>
</gene>
<comment type="caution">
    <text evidence="1">The sequence shown here is derived from an EMBL/GenBank/DDBJ whole genome shotgun (WGS) entry which is preliminary data.</text>
</comment>
<dbReference type="Pfam" id="PF13585">
    <property type="entry name" value="CHU_C"/>
    <property type="match status" value="1"/>
</dbReference>
<organism evidence="1 2">
    <name type="scientific">Flavobacterium suzhouense</name>
    <dbReference type="NCBI Taxonomy" id="1529638"/>
    <lineage>
        <taxon>Bacteria</taxon>
        <taxon>Pseudomonadati</taxon>
        <taxon>Bacteroidota</taxon>
        <taxon>Flavobacteriia</taxon>
        <taxon>Flavobacteriales</taxon>
        <taxon>Flavobacteriaceae</taxon>
        <taxon>Flavobacterium</taxon>
    </lineage>
</organism>
<evidence type="ECO:0000313" key="2">
    <source>
        <dbReference type="Proteomes" id="UP001597480"/>
    </source>
</evidence>
<dbReference type="InterPro" id="IPR026341">
    <property type="entry name" value="T9SS_type_B"/>
</dbReference>
<protein>
    <submittedName>
        <fullName evidence="1">Gliding motility-associated C-terminal domain-containing protein</fullName>
    </submittedName>
</protein>
<accession>A0ABW5NTV3</accession>
<dbReference type="Gene3D" id="2.60.40.4070">
    <property type="match status" value="1"/>
</dbReference>
<reference evidence="2" key="1">
    <citation type="journal article" date="2019" name="Int. J. Syst. Evol. Microbiol.">
        <title>The Global Catalogue of Microorganisms (GCM) 10K type strain sequencing project: providing services to taxonomists for standard genome sequencing and annotation.</title>
        <authorList>
            <consortium name="The Broad Institute Genomics Platform"/>
            <consortium name="The Broad Institute Genome Sequencing Center for Infectious Disease"/>
            <person name="Wu L."/>
            <person name="Ma J."/>
        </authorList>
    </citation>
    <scope>NUCLEOTIDE SEQUENCE [LARGE SCALE GENOMIC DNA]</scope>
    <source>
        <strain evidence="2">KCTC 42107</strain>
    </source>
</reference>